<accession>A0AC61L6K8</accession>
<organism evidence="1 2">
    <name type="scientific">Candidatus Methanogaster sp</name>
    <dbReference type="NCBI Taxonomy" id="3386292"/>
    <lineage>
        <taxon>Archaea</taxon>
        <taxon>Methanobacteriati</taxon>
        <taxon>Methanobacteriota</taxon>
        <taxon>Stenosarchaea group</taxon>
        <taxon>Methanomicrobia</taxon>
        <taxon>Methanosarcinales</taxon>
        <taxon>ANME-2 cluster</taxon>
        <taxon>Candidatus Methanogasteraceae</taxon>
        <taxon>Candidatus Methanogaster</taxon>
    </lineage>
</organism>
<proteinExistence type="predicted"/>
<protein>
    <submittedName>
        <fullName evidence="1">Uncharacterized protein</fullName>
    </submittedName>
</protein>
<name>A0AC61L6K8_9EURY</name>
<reference evidence="1" key="1">
    <citation type="submission" date="2018-01" db="EMBL/GenBank/DDBJ databases">
        <authorList>
            <person name="Krukenberg V."/>
        </authorList>
    </citation>
    <scope>NUCLEOTIDE SEQUENCE</scope>
    <source>
        <strain evidence="1">E20ANME2</strain>
    </source>
</reference>
<dbReference type="Proteomes" id="UP000248329">
    <property type="component" value="Unassembled WGS sequence"/>
</dbReference>
<dbReference type="EMBL" id="PQXF01000001">
    <property type="protein sequence ID" value="PXF62067.1"/>
    <property type="molecule type" value="Genomic_DNA"/>
</dbReference>
<evidence type="ECO:0000313" key="1">
    <source>
        <dbReference type="EMBL" id="PXF62067.1"/>
    </source>
</evidence>
<comment type="caution">
    <text evidence="1">The sequence shown here is derived from an EMBL/GenBank/DDBJ whole genome shotgun (WGS) entry which is preliminary data.</text>
</comment>
<sequence length="404" mass="44879">MVSAHQTWVEIDAMCIDLGDTVDVRLTEGHNFIPGGAPPFDISAELVDPAGVVTSLNKTGEDELYWHSDFDADQVGLYTILGLHVDERWWKIYTGPGSRPDRPDYLYTWFPGEVNWSEIDKTNWADDWHVVRHYKPYKYSKAFVSTNCNFYGTDSAFGQPLEIIPLDDVTTIGTGDFEFQVLWNGRPLPNGTIKITGIKDGETQVSAICDDEGKATLPLNISCDWLITANAADDSAYWDGEYDDTLPHGVNYTGPGGFVGNDHRAALTLLELREGGTVTMRAEIRPGIRFSVTPAYLDFGELDPGDISDPETVVIQNMGSKDMKATVEVTDTNGLYTEGLYINSSLWSEFETAVMKDNYVSLDAELHVPEDFTGSGEMEGTIIFWAEAILITGINCYFCNCQFD</sequence>
<gene>
    <name evidence="1" type="ORF">C4B59_00150</name>
</gene>
<evidence type="ECO:0000313" key="2">
    <source>
        <dbReference type="Proteomes" id="UP000248329"/>
    </source>
</evidence>